<dbReference type="OMA" id="GAPFMHE"/>
<dbReference type="EMBL" id="JH711804">
    <property type="protein sequence ID" value="EIW51432.1"/>
    <property type="molecule type" value="Genomic_DNA"/>
</dbReference>
<gene>
    <name evidence="1" type="ORF">TRAVEDRAFT_101573</name>
</gene>
<evidence type="ECO:0008006" key="3">
    <source>
        <dbReference type="Google" id="ProtNLM"/>
    </source>
</evidence>
<reference evidence="2" key="1">
    <citation type="journal article" date="2012" name="Science">
        <title>The Paleozoic origin of enzymatic lignin decomposition reconstructed from 31 fungal genomes.</title>
        <authorList>
            <person name="Floudas D."/>
            <person name="Binder M."/>
            <person name="Riley R."/>
            <person name="Barry K."/>
            <person name="Blanchette R.A."/>
            <person name="Henrissat B."/>
            <person name="Martinez A.T."/>
            <person name="Otillar R."/>
            <person name="Spatafora J.W."/>
            <person name="Yadav J.S."/>
            <person name="Aerts A."/>
            <person name="Benoit I."/>
            <person name="Boyd A."/>
            <person name="Carlson A."/>
            <person name="Copeland A."/>
            <person name="Coutinho P.M."/>
            <person name="de Vries R.P."/>
            <person name="Ferreira P."/>
            <person name="Findley K."/>
            <person name="Foster B."/>
            <person name="Gaskell J."/>
            <person name="Glotzer D."/>
            <person name="Gorecki P."/>
            <person name="Heitman J."/>
            <person name="Hesse C."/>
            <person name="Hori C."/>
            <person name="Igarashi K."/>
            <person name="Jurgens J.A."/>
            <person name="Kallen N."/>
            <person name="Kersten P."/>
            <person name="Kohler A."/>
            <person name="Kuees U."/>
            <person name="Kumar T.K.A."/>
            <person name="Kuo A."/>
            <person name="LaButti K."/>
            <person name="Larrondo L.F."/>
            <person name="Lindquist E."/>
            <person name="Ling A."/>
            <person name="Lombard V."/>
            <person name="Lucas S."/>
            <person name="Lundell T."/>
            <person name="Martin R."/>
            <person name="McLaughlin D.J."/>
            <person name="Morgenstern I."/>
            <person name="Morin E."/>
            <person name="Murat C."/>
            <person name="Nagy L.G."/>
            <person name="Nolan M."/>
            <person name="Ohm R.A."/>
            <person name="Patyshakuliyeva A."/>
            <person name="Rokas A."/>
            <person name="Ruiz-Duenas F.J."/>
            <person name="Sabat G."/>
            <person name="Salamov A."/>
            <person name="Samejima M."/>
            <person name="Schmutz J."/>
            <person name="Slot J.C."/>
            <person name="St John F."/>
            <person name="Stenlid J."/>
            <person name="Sun H."/>
            <person name="Sun S."/>
            <person name="Syed K."/>
            <person name="Tsang A."/>
            <person name="Wiebenga A."/>
            <person name="Young D."/>
            <person name="Pisabarro A."/>
            <person name="Eastwood D.C."/>
            <person name="Martin F."/>
            <person name="Cullen D."/>
            <person name="Grigoriev I.V."/>
            <person name="Hibbett D.S."/>
        </authorList>
    </citation>
    <scope>NUCLEOTIDE SEQUENCE [LARGE SCALE GENOMIC DNA]</scope>
    <source>
        <strain evidence="2">FP-101664</strain>
    </source>
</reference>
<protein>
    <recommendedName>
        <fullName evidence="3">Peptidase A2 domain-containing protein</fullName>
    </recommendedName>
</protein>
<dbReference type="Proteomes" id="UP000054317">
    <property type="component" value="Unassembled WGS sequence"/>
</dbReference>
<dbReference type="RefSeq" id="XP_008045681.1">
    <property type="nucleotide sequence ID" value="XM_008047490.1"/>
</dbReference>
<accession>R7S766</accession>
<dbReference type="AlphaFoldDB" id="R7S766"/>
<dbReference type="KEGG" id="tvs:TRAVEDRAFT_101573"/>
<dbReference type="GeneID" id="19406642"/>
<dbReference type="InterPro" id="IPR021109">
    <property type="entry name" value="Peptidase_aspartic_dom_sf"/>
</dbReference>
<dbReference type="CDD" id="cd00303">
    <property type="entry name" value="retropepsin_like"/>
    <property type="match status" value="1"/>
</dbReference>
<keyword evidence="2" id="KW-1185">Reference proteome</keyword>
<sequence>LCALINVNGIMAYTLFDSGSTTDSVSPEFAHISGAKPVKLTEQVILQLGCSGSRSKINYGTWVPLQFGPIAQTMYFDIVNLDRYDCVIGTPFMNAHGISLDFEQRAIIVKGQVCPAFTLEEDSS</sequence>
<dbReference type="Gene3D" id="2.40.70.10">
    <property type="entry name" value="Acid Proteases"/>
    <property type="match status" value="1"/>
</dbReference>
<evidence type="ECO:0000313" key="2">
    <source>
        <dbReference type="Proteomes" id="UP000054317"/>
    </source>
</evidence>
<dbReference type="Pfam" id="PF08284">
    <property type="entry name" value="RVP_2"/>
    <property type="match status" value="1"/>
</dbReference>
<organism evidence="1 2">
    <name type="scientific">Trametes versicolor (strain FP-101664)</name>
    <name type="common">White-rot fungus</name>
    <name type="synonym">Coriolus versicolor</name>
    <dbReference type="NCBI Taxonomy" id="717944"/>
    <lineage>
        <taxon>Eukaryota</taxon>
        <taxon>Fungi</taxon>
        <taxon>Dikarya</taxon>
        <taxon>Basidiomycota</taxon>
        <taxon>Agaricomycotina</taxon>
        <taxon>Agaricomycetes</taxon>
        <taxon>Polyporales</taxon>
        <taxon>Polyporaceae</taxon>
        <taxon>Trametes</taxon>
    </lineage>
</organism>
<name>R7S766_TRAVS</name>
<proteinExistence type="predicted"/>
<dbReference type="SUPFAM" id="SSF50630">
    <property type="entry name" value="Acid proteases"/>
    <property type="match status" value="1"/>
</dbReference>
<dbReference type="OrthoDB" id="3206744at2759"/>
<feature type="non-terminal residue" evidence="1">
    <location>
        <position position="1"/>
    </location>
</feature>
<evidence type="ECO:0000313" key="1">
    <source>
        <dbReference type="EMBL" id="EIW51432.1"/>
    </source>
</evidence>
<feature type="non-terminal residue" evidence="1">
    <location>
        <position position="124"/>
    </location>
</feature>